<sequence>MPTAVLLRWGSWSYTLPIWVEVWPTVAPVAPIGGEEVGLDFGLAGQDLRRKNRGFAKFVGFHEYLQRFQPPTDLSVKQVRVSPSIQVHSEVGSLGDSSFQHLGYFEAQTNVGVSLGQQRWVPRQNNPQVGLDGDKVISKVQGTDLGLLVKDPILPNQGDFNPPFTRVWASLRDSLELPRPLSAVELTPESGQARSMVVVPDVGGSPLLPASSGDLSPNLPDLSQLSASRPNALELRRTVTDIVVSPECGRSPVTAAVEVFGGFSHLPKPSVEVALKQSPLLVTDEHCLQELCCEAGCETDGTAIEVVDDVEVEEGIHSPAVDFHEDIIPSSEEVSQWVLSRITEGECPELPSGNAFEA</sequence>
<proteinExistence type="predicted"/>
<dbReference type="Proteomes" id="UP001060215">
    <property type="component" value="Chromosome 5"/>
</dbReference>
<comment type="caution">
    <text evidence="1">The sequence shown here is derived from an EMBL/GenBank/DDBJ whole genome shotgun (WGS) entry which is preliminary data.</text>
</comment>
<evidence type="ECO:0000313" key="1">
    <source>
        <dbReference type="EMBL" id="KAI8011752.1"/>
    </source>
</evidence>
<organism evidence="1 2">
    <name type="scientific">Camellia lanceoleosa</name>
    <dbReference type="NCBI Taxonomy" id="1840588"/>
    <lineage>
        <taxon>Eukaryota</taxon>
        <taxon>Viridiplantae</taxon>
        <taxon>Streptophyta</taxon>
        <taxon>Embryophyta</taxon>
        <taxon>Tracheophyta</taxon>
        <taxon>Spermatophyta</taxon>
        <taxon>Magnoliopsida</taxon>
        <taxon>eudicotyledons</taxon>
        <taxon>Gunneridae</taxon>
        <taxon>Pentapetalae</taxon>
        <taxon>asterids</taxon>
        <taxon>Ericales</taxon>
        <taxon>Theaceae</taxon>
        <taxon>Camellia</taxon>
    </lineage>
</organism>
<accession>A0ACC0HFS8</accession>
<reference evidence="1 2" key="1">
    <citation type="journal article" date="2022" name="Plant J.">
        <title>Chromosome-level genome of Camellia lanceoleosa provides a valuable resource for understanding genome evolution and self-incompatibility.</title>
        <authorList>
            <person name="Gong W."/>
            <person name="Xiao S."/>
            <person name="Wang L."/>
            <person name="Liao Z."/>
            <person name="Chang Y."/>
            <person name="Mo W."/>
            <person name="Hu G."/>
            <person name="Li W."/>
            <person name="Zhao G."/>
            <person name="Zhu H."/>
            <person name="Hu X."/>
            <person name="Ji K."/>
            <person name="Xiang X."/>
            <person name="Song Q."/>
            <person name="Yuan D."/>
            <person name="Jin S."/>
            <person name="Zhang L."/>
        </authorList>
    </citation>
    <scope>NUCLEOTIDE SEQUENCE [LARGE SCALE GENOMIC DNA]</scope>
    <source>
        <strain evidence="1">SQ_2022a</strain>
    </source>
</reference>
<evidence type="ECO:0000313" key="2">
    <source>
        <dbReference type="Proteomes" id="UP001060215"/>
    </source>
</evidence>
<gene>
    <name evidence="1" type="ORF">LOK49_LG06G01355</name>
</gene>
<name>A0ACC0HFS8_9ERIC</name>
<keyword evidence="2" id="KW-1185">Reference proteome</keyword>
<dbReference type="EMBL" id="CM045762">
    <property type="protein sequence ID" value="KAI8011752.1"/>
    <property type="molecule type" value="Genomic_DNA"/>
</dbReference>
<protein>
    <submittedName>
        <fullName evidence="1">Uncharacterized protein</fullName>
    </submittedName>
</protein>